<proteinExistence type="predicted"/>
<feature type="transmembrane region" description="Helical" evidence="1">
    <location>
        <begin position="12"/>
        <end position="32"/>
    </location>
</feature>
<dbReference type="RefSeq" id="WP_121127061.1">
    <property type="nucleotide sequence ID" value="NZ_RBWS01000026.1"/>
</dbReference>
<reference evidence="2 3" key="1">
    <citation type="submission" date="2018-10" db="EMBL/GenBank/DDBJ databases">
        <title>Sphingobacterium sp. M05W1-28.</title>
        <authorList>
            <person name="Cai H."/>
        </authorList>
    </citation>
    <scope>NUCLEOTIDE SEQUENCE [LARGE SCALE GENOMIC DNA]</scope>
    <source>
        <strain evidence="2 3">M05W1-28</strain>
    </source>
</reference>
<keyword evidence="1" id="KW-1133">Transmembrane helix</keyword>
<sequence>MKKINVDLNSLGISIVIFSLCAFVMTHAFGLLTSEESQILKYQNIVSKEPIDYMSKNILLAFRLVGLLLLSSGLIFFCSFVKMEFKNFHNPVILKWGILIAIISGMLYGALMRIVGNQQGAALLFFFDMLLYLLLFFIEHYNPKTNTFFRSFMLLPLYLILFYTMGLPGWAKLFGGPMVIERYVKMFKNSFVADLPGGTPLMIYGLGLLEMLVPLFLIISLLKLEFKVSSKKNWLNYAMLTSIFTFGMLCFGLAILYNFAGSVNLVFYPIFTLLVLICINKLTV</sequence>
<feature type="transmembrane region" description="Helical" evidence="1">
    <location>
        <begin position="58"/>
        <end position="81"/>
    </location>
</feature>
<feature type="transmembrane region" description="Helical" evidence="1">
    <location>
        <begin position="93"/>
        <end position="115"/>
    </location>
</feature>
<name>A0A420VR35_9SPHI</name>
<dbReference type="OrthoDB" id="1264545at2"/>
<feature type="transmembrane region" description="Helical" evidence="1">
    <location>
        <begin position="265"/>
        <end position="283"/>
    </location>
</feature>
<feature type="transmembrane region" description="Helical" evidence="1">
    <location>
        <begin position="121"/>
        <end position="139"/>
    </location>
</feature>
<organism evidence="2 3">
    <name type="scientific">Sphingobacterium puteale</name>
    <dbReference type="NCBI Taxonomy" id="2420510"/>
    <lineage>
        <taxon>Bacteria</taxon>
        <taxon>Pseudomonadati</taxon>
        <taxon>Bacteroidota</taxon>
        <taxon>Sphingobacteriia</taxon>
        <taxon>Sphingobacteriales</taxon>
        <taxon>Sphingobacteriaceae</taxon>
        <taxon>Sphingobacterium</taxon>
    </lineage>
</organism>
<evidence type="ECO:0000313" key="2">
    <source>
        <dbReference type="EMBL" id="RKO68808.1"/>
    </source>
</evidence>
<gene>
    <name evidence="2" type="ORF">D7322_25805</name>
</gene>
<accession>A0A420VR35</accession>
<keyword evidence="1" id="KW-0812">Transmembrane</keyword>
<evidence type="ECO:0000313" key="3">
    <source>
        <dbReference type="Proteomes" id="UP000282423"/>
    </source>
</evidence>
<comment type="caution">
    <text evidence="2">The sequence shown here is derived from an EMBL/GenBank/DDBJ whole genome shotgun (WGS) entry which is preliminary data.</text>
</comment>
<keyword evidence="3" id="KW-1185">Reference proteome</keyword>
<dbReference type="AlphaFoldDB" id="A0A420VR35"/>
<feature type="transmembrane region" description="Helical" evidence="1">
    <location>
        <begin position="201"/>
        <end position="222"/>
    </location>
</feature>
<dbReference type="Proteomes" id="UP000282423">
    <property type="component" value="Unassembled WGS sequence"/>
</dbReference>
<dbReference type="EMBL" id="RBWS01000026">
    <property type="protein sequence ID" value="RKO68808.1"/>
    <property type="molecule type" value="Genomic_DNA"/>
</dbReference>
<feature type="transmembrane region" description="Helical" evidence="1">
    <location>
        <begin position="151"/>
        <end position="171"/>
    </location>
</feature>
<feature type="transmembrane region" description="Helical" evidence="1">
    <location>
        <begin position="234"/>
        <end position="259"/>
    </location>
</feature>
<keyword evidence="1" id="KW-0472">Membrane</keyword>
<evidence type="ECO:0000256" key="1">
    <source>
        <dbReference type="SAM" id="Phobius"/>
    </source>
</evidence>
<protein>
    <submittedName>
        <fullName evidence="2">Uncharacterized protein</fullName>
    </submittedName>
</protein>